<evidence type="ECO:0000256" key="4">
    <source>
        <dbReference type="ARBA" id="ARBA00022692"/>
    </source>
</evidence>
<dbReference type="InterPro" id="IPR005017">
    <property type="entry name" value="OMPP1/FadL/TodX"/>
</dbReference>
<dbReference type="SUPFAM" id="SSF56935">
    <property type="entry name" value="Porins"/>
    <property type="match status" value="1"/>
</dbReference>
<evidence type="ECO:0000256" key="3">
    <source>
        <dbReference type="ARBA" id="ARBA00022452"/>
    </source>
</evidence>
<keyword evidence="5 8" id="KW-0732">Signal</keyword>
<proteinExistence type="inferred from homology"/>
<dbReference type="GO" id="GO:0009279">
    <property type="term" value="C:cell outer membrane"/>
    <property type="evidence" value="ECO:0007669"/>
    <property type="project" value="UniProtKB-SubCell"/>
</dbReference>
<comment type="similarity">
    <text evidence="2">Belongs to the OmpP1/FadL family.</text>
</comment>
<dbReference type="Gene3D" id="2.40.160.60">
    <property type="entry name" value="Outer membrane protein transport protein (OMPP1/FadL/TodX)"/>
    <property type="match status" value="1"/>
</dbReference>
<dbReference type="Proteomes" id="UP000182257">
    <property type="component" value="Unassembled WGS sequence"/>
</dbReference>
<keyword evidence="7" id="KW-0998">Cell outer membrane</keyword>
<keyword evidence="3" id="KW-1134">Transmembrane beta strand</keyword>
<evidence type="ECO:0000256" key="5">
    <source>
        <dbReference type="ARBA" id="ARBA00022729"/>
    </source>
</evidence>
<dbReference type="EMBL" id="FNRF01000008">
    <property type="protein sequence ID" value="SEA93824.1"/>
    <property type="molecule type" value="Genomic_DNA"/>
</dbReference>
<name>A0A1H4F940_XYLRU</name>
<evidence type="ECO:0000313" key="9">
    <source>
        <dbReference type="EMBL" id="SEA93824.1"/>
    </source>
</evidence>
<dbReference type="PANTHER" id="PTHR35093">
    <property type="entry name" value="OUTER MEMBRANE PROTEIN NMB0088-RELATED"/>
    <property type="match status" value="1"/>
</dbReference>
<evidence type="ECO:0000256" key="8">
    <source>
        <dbReference type="SAM" id="SignalP"/>
    </source>
</evidence>
<dbReference type="GO" id="GO:0015483">
    <property type="term" value="F:long-chain fatty acid transporting porin activity"/>
    <property type="evidence" value="ECO:0007669"/>
    <property type="project" value="TreeGrafter"/>
</dbReference>
<sequence>MNVLLASLMLTAATTTATAGGILTNTNQSIDFLRNPARDAAIGLDGVYSNPAGVAFMPEGFYLGINWQYAHQTRTIECNNPLFALGKKNNGQSTKTFEGIADAPFLPSIQAAYNKGNWSLQFNFSVPGGGGACEFQDGLGSFESVVGGIANQLKPLGATGYDMDGYMQGRQYYFGFQLGAAYKITKDLSVYGGLRVLYGTATYKAKISNIMVNTANGYLDFGSFLQGATTTIDAGISKVNAGIAQYQAAGVDVPAELTTQLAQLEGTKQSLNSLQKYSQGVNLLCNQSSVGVAPVIGIDWRVGKFNFAAKYEAKTEIHMKNESTVNEASEIPAVNKFRDGEKIDEDSPAQLAVGAMWNISDDFRLNVGYHHFFDKDVKWYNNTQDLLGGGTNEYLAGAEWDLTNKLTISGGGQITRYQLTDEYMNDMSFVVNSYSLGFGFNYKAADNITLKAAYFQTNYGHYDRVTSTEPLISDSFTRTNRVLGIGCELNF</sequence>
<dbReference type="PANTHER" id="PTHR35093:SF8">
    <property type="entry name" value="OUTER MEMBRANE PROTEIN NMB0088-RELATED"/>
    <property type="match status" value="1"/>
</dbReference>
<feature type="signal peptide" evidence="8">
    <location>
        <begin position="1"/>
        <end position="19"/>
    </location>
</feature>
<keyword evidence="6" id="KW-0472">Membrane</keyword>
<accession>A0A1H4F940</accession>
<gene>
    <name evidence="9" type="ORF">SAMN05216462_3180</name>
</gene>
<feature type="chain" id="PRO_5010303674" evidence="8">
    <location>
        <begin position="20"/>
        <end position="491"/>
    </location>
</feature>
<reference evidence="9 10" key="1">
    <citation type="submission" date="2016-10" db="EMBL/GenBank/DDBJ databases">
        <authorList>
            <person name="de Groot N.N."/>
        </authorList>
    </citation>
    <scope>NUCLEOTIDE SEQUENCE [LARGE SCALE GENOMIC DNA]</scope>
    <source>
        <strain evidence="9 10">D31d</strain>
    </source>
</reference>
<evidence type="ECO:0000256" key="6">
    <source>
        <dbReference type="ARBA" id="ARBA00023136"/>
    </source>
</evidence>
<keyword evidence="4" id="KW-0812">Transmembrane</keyword>
<evidence type="ECO:0000256" key="1">
    <source>
        <dbReference type="ARBA" id="ARBA00004571"/>
    </source>
</evidence>
<evidence type="ECO:0000256" key="2">
    <source>
        <dbReference type="ARBA" id="ARBA00008163"/>
    </source>
</evidence>
<protein>
    <submittedName>
        <fullName evidence="9">Long-chain fatty acid transport protein</fullName>
    </submittedName>
</protein>
<organism evidence="9 10">
    <name type="scientific">Xylanibacter ruminicola</name>
    <name type="common">Prevotella ruminicola</name>
    <dbReference type="NCBI Taxonomy" id="839"/>
    <lineage>
        <taxon>Bacteria</taxon>
        <taxon>Pseudomonadati</taxon>
        <taxon>Bacteroidota</taxon>
        <taxon>Bacteroidia</taxon>
        <taxon>Bacteroidales</taxon>
        <taxon>Prevotellaceae</taxon>
        <taxon>Xylanibacter</taxon>
    </lineage>
</organism>
<dbReference type="AlphaFoldDB" id="A0A1H4F940"/>
<evidence type="ECO:0000256" key="7">
    <source>
        <dbReference type="ARBA" id="ARBA00023237"/>
    </source>
</evidence>
<comment type="subcellular location">
    <subcellularLocation>
        <location evidence="1">Cell outer membrane</location>
        <topology evidence="1">Multi-pass membrane protein</topology>
    </subcellularLocation>
</comment>
<evidence type="ECO:0000313" key="10">
    <source>
        <dbReference type="Proteomes" id="UP000182257"/>
    </source>
</evidence>